<protein>
    <submittedName>
        <fullName evidence="1">Uncharacterized protein</fullName>
    </submittedName>
</protein>
<accession>A0ACB9IGI6</accession>
<evidence type="ECO:0000313" key="2">
    <source>
        <dbReference type="Proteomes" id="UP001056120"/>
    </source>
</evidence>
<organism evidence="1 2">
    <name type="scientific">Smallanthus sonchifolius</name>
    <dbReference type="NCBI Taxonomy" id="185202"/>
    <lineage>
        <taxon>Eukaryota</taxon>
        <taxon>Viridiplantae</taxon>
        <taxon>Streptophyta</taxon>
        <taxon>Embryophyta</taxon>
        <taxon>Tracheophyta</taxon>
        <taxon>Spermatophyta</taxon>
        <taxon>Magnoliopsida</taxon>
        <taxon>eudicotyledons</taxon>
        <taxon>Gunneridae</taxon>
        <taxon>Pentapetalae</taxon>
        <taxon>asterids</taxon>
        <taxon>campanulids</taxon>
        <taxon>Asterales</taxon>
        <taxon>Asteraceae</taxon>
        <taxon>Asteroideae</taxon>
        <taxon>Heliantheae alliance</taxon>
        <taxon>Millerieae</taxon>
        <taxon>Smallanthus</taxon>
    </lineage>
</organism>
<dbReference type="EMBL" id="CM042025">
    <property type="protein sequence ID" value="KAI3806591.1"/>
    <property type="molecule type" value="Genomic_DNA"/>
</dbReference>
<gene>
    <name evidence="1" type="ORF">L1987_22500</name>
</gene>
<dbReference type="Proteomes" id="UP001056120">
    <property type="component" value="Linkage Group LG08"/>
</dbReference>
<proteinExistence type="predicted"/>
<name>A0ACB9IGI6_9ASTR</name>
<reference evidence="2" key="1">
    <citation type="journal article" date="2022" name="Mol. Ecol. Resour.">
        <title>The genomes of chicory, endive, great burdock and yacon provide insights into Asteraceae palaeo-polyploidization history and plant inulin production.</title>
        <authorList>
            <person name="Fan W."/>
            <person name="Wang S."/>
            <person name="Wang H."/>
            <person name="Wang A."/>
            <person name="Jiang F."/>
            <person name="Liu H."/>
            <person name="Zhao H."/>
            <person name="Xu D."/>
            <person name="Zhang Y."/>
        </authorList>
    </citation>
    <scope>NUCLEOTIDE SEQUENCE [LARGE SCALE GENOMIC DNA]</scope>
    <source>
        <strain evidence="2">cv. Yunnan</strain>
    </source>
</reference>
<comment type="caution">
    <text evidence="1">The sequence shown here is derived from an EMBL/GenBank/DDBJ whole genome shotgun (WGS) entry which is preliminary data.</text>
</comment>
<sequence>MRSQITHTLSPLYKGLMMMANALSVIDHCGFKSSNQVATSKKVRDYTCQVFGDYNERVSTTVSQIRSFKFATNVEDALNEEATTSLGRLAYFGMSSNLLLYFRVELNQHSATTSRNLSNWTATSQHWNEHFLLMAILENIGL</sequence>
<keyword evidence="2" id="KW-1185">Reference proteome</keyword>
<reference evidence="1 2" key="2">
    <citation type="journal article" date="2022" name="Mol. Ecol. Resour.">
        <title>The genomes of chicory, endive, great burdock and yacon provide insights into Asteraceae paleo-polyploidization history and plant inulin production.</title>
        <authorList>
            <person name="Fan W."/>
            <person name="Wang S."/>
            <person name="Wang H."/>
            <person name="Wang A."/>
            <person name="Jiang F."/>
            <person name="Liu H."/>
            <person name="Zhao H."/>
            <person name="Xu D."/>
            <person name="Zhang Y."/>
        </authorList>
    </citation>
    <scope>NUCLEOTIDE SEQUENCE [LARGE SCALE GENOMIC DNA]</scope>
    <source>
        <strain evidence="2">cv. Yunnan</strain>
        <tissue evidence="1">Leaves</tissue>
    </source>
</reference>
<evidence type="ECO:0000313" key="1">
    <source>
        <dbReference type="EMBL" id="KAI3806591.1"/>
    </source>
</evidence>